<name>A0A2T3G319_9FIRM</name>
<sequence>MAKLNTLRAIENAKGKINTRYDLTYEDIEKIEKVSKGHFDLICKFFVFGYVQGAKAQKKGCAYIGK</sequence>
<accession>A0A2T3G319</accession>
<dbReference type="EMBL" id="PYLQ01000006">
    <property type="protein sequence ID" value="PST41913.1"/>
    <property type="molecule type" value="Genomic_DNA"/>
</dbReference>
<dbReference type="Proteomes" id="UP000240974">
    <property type="component" value="Unassembled WGS sequence"/>
</dbReference>
<dbReference type="RefSeq" id="WP_107029659.1">
    <property type="nucleotide sequence ID" value="NZ_PYLQ01000006.1"/>
</dbReference>
<protein>
    <submittedName>
        <fullName evidence="1">Uncharacterized protein</fullName>
    </submittedName>
</protein>
<keyword evidence="2" id="KW-1185">Reference proteome</keyword>
<dbReference type="AlphaFoldDB" id="A0A2T3G319"/>
<evidence type="ECO:0000313" key="1">
    <source>
        <dbReference type="EMBL" id="PST41913.1"/>
    </source>
</evidence>
<reference evidence="1 2" key="1">
    <citation type="journal article" date="2019" name="Int. J. Syst. Evol. Microbiol.">
        <title>Faecalibacillus intestinalis gen. nov., sp. nov. and Faecalibacillus faecis sp. nov., isolated from human faeces.</title>
        <authorList>
            <person name="Seo B."/>
            <person name="Jeon K."/>
            <person name="Baek I."/>
            <person name="Lee Y.M."/>
            <person name="Baek K."/>
            <person name="Ko G."/>
        </authorList>
    </citation>
    <scope>NUCLEOTIDE SEQUENCE [LARGE SCALE GENOMIC DNA]</scope>
    <source>
        <strain evidence="1 2">SNUG30099</strain>
    </source>
</reference>
<gene>
    <name evidence="1" type="ORF">C7U54_06130</name>
</gene>
<evidence type="ECO:0000313" key="2">
    <source>
        <dbReference type="Proteomes" id="UP000240974"/>
    </source>
</evidence>
<comment type="caution">
    <text evidence="1">The sequence shown here is derived from an EMBL/GenBank/DDBJ whole genome shotgun (WGS) entry which is preliminary data.</text>
</comment>
<organism evidence="1 2">
    <name type="scientific">Faecalibacillus intestinalis</name>
    <dbReference type="NCBI Taxonomy" id="1982626"/>
    <lineage>
        <taxon>Bacteria</taxon>
        <taxon>Bacillati</taxon>
        <taxon>Bacillota</taxon>
        <taxon>Erysipelotrichia</taxon>
        <taxon>Erysipelotrichales</taxon>
        <taxon>Coprobacillaceae</taxon>
        <taxon>Faecalibacillus</taxon>
    </lineage>
</organism>
<proteinExistence type="predicted"/>